<accession>A0A6A5XG50</accession>
<dbReference type="EMBL" id="ML978074">
    <property type="protein sequence ID" value="KAF2011344.1"/>
    <property type="molecule type" value="Genomic_DNA"/>
</dbReference>
<organism evidence="1 2">
    <name type="scientific">Aaosphaeria arxii CBS 175.79</name>
    <dbReference type="NCBI Taxonomy" id="1450172"/>
    <lineage>
        <taxon>Eukaryota</taxon>
        <taxon>Fungi</taxon>
        <taxon>Dikarya</taxon>
        <taxon>Ascomycota</taxon>
        <taxon>Pezizomycotina</taxon>
        <taxon>Dothideomycetes</taxon>
        <taxon>Pleosporomycetidae</taxon>
        <taxon>Pleosporales</taxon>
        <taxon>Pleosporales incertae sedis</taxon>
        <taxon>Aaosphaeria</taxon>
    </lineage>
</organism>
<dbReference type="RefSeq" id="XP_033379683.1">
    <property type="nucleotide sequence ID" value="XM_033528962.1"/>
</dbReference>
<evidence type="ECO:0000313" key="1">
    <source>
        <dbReference type="EMBL" id="KAF2011344.1"/>
    </source>
</evidence>
<gene>
    <name evidence="1" type="ORF">BU24DRAFT_426421</name>
</gene>
<name>A0A6A5XG50_9PLEO</name>
<reference evidence="1" key="1">
    <citation type="journal article" date="2020" name="Stud. Mycol.">
        <title>101 Dothideomycetes genomes: a test case for predicting lifestyles and emergence of pathogens.</title>
        <authorList>
            <person name="Haridas S."/>
            <person name="Albert R."/>
            <person name="Binder M."/>
            <person name="Bloem J."/>
            <person name="Labutti K."/>
            <person name="Salamov A."/>
            <person name="Andreopoulos B."/>
            <person name="Baker S."/>
            <person name="Barry K."/>
            <person name="Bills G."/>
            <person name="Bluhm B."/>
            <person name="Cannon C."/>
            <person name="Castanera R."/>
            <person name="Culley D."/>
            <person name="Daum C."/>
            <person name="Ezra D."/>
            <person name="Gonzalez J."/>
            <person name="Henrissat B."/>
            <person name="Kuo A."/>
            <person name="Liang C."/>
            <person name="Lipzen A."/>
            <person name="Lutzoni F."/>
            <person name="Magnuson J."/>
            <person name="Mondo S."/>
            <person name="Nolan M."/>
            <person name="Ohm R."/>
            <person name="Pangilinan J."/>
            <person name="Park H.-J."/>
            <person name="Ramirez L."/>
            <person name="Alfaro M."/>
            <person name="Sun H."/>
            <person name="Tritt A."/>
            <person name="Yoshinaga Y."/>
            <person name="Zwiers L.-H."/>
            <person name="Turgeon B."/>
            <person name="Goodwin S."/>
            <person name="Spatafora J."/>
            <person name="Crous P."/>
            <person name="Grigoriev I."/>
        </authorList>
    </citation>
    <scope>NUCLEOTIDE SEQUENCE</scope>
    <source>
        <strain evidence="1">CBS 175.79</strain>
    </source>
</reference>
<dbReference type="Proteomes" id="UP000799778">
    <property type="component" value="Unassembled WGS sequence"/>
</dbReference>
<dbReference type="AlphaFoldDB" id="A0A6A5XG50"/>
<dbReference type="PROSITE" id="PS51257">
    <property type="entry name" value="PROKAR_LIPOPROTEIN"/>
    <property type="match status" value="1"/>
</dbReference>
<keyword evidence="2" id="KW-1185">Reference proteome</keyword>
<proteinExistence type="predicted"/>
<sequence>MYKADLAASFFVLLSGCTYGFGGTRYGSLFVTDAGPCPSPFTQSAREGVTKFVPSGPPSNASSELLRQRTMDDCGQIC</sequence>
<evidence type="ECO:0000313" key="2">
    <source>
        <dbReference type="Proteomes" id="UP000799778"/>
    </source>
</evidence>
<protein>
    <submittedName>
        <fullName evidence="1">Uncharacterized protein</fullName>
    </submittedName>
</protein>
<dbReference type="GeneID" id="54286359"/>